<dbReference type="Proteomes" id="UP001595773">
    <property type="component" value="Unassembled WGS sequence"/>
</dbReference>
<reference evidence="2" key="1">
    <citation type="journal article" date="2019" name="Int. J. Syst. Evol. Microbiol.">
        <title>The Global Catalogue of Microorganisms (GCM) 10K type strain sequencing project: providing services to taxonomists for standard genome sequencing and annotation.</title>
        <authorList>
            <consortium name="The Broad Institute Genomics Platform"/>
            <consortium name="The Broad Institute Genome Sequencing Center for Infectious Disease"/>
            <person name="Wu L."/>
            <person name="Ma J."/>
        </authorList>
    </citation>
    <scope>NUCLEOTIDE SEQUENCE [LARGE SCALE GENOMIC DNA]</scope>
    <source>
        <strain evidence="2">CGMCC 1.10698</strain>
    </source>
</reference>
<name>A0ABV8QZL8_9MICC</name>
<evidence type="ECO:0000313" key="1">
    <source>
        <dbReference type="EMBL" id="MFC4264529.1"/>
    </source>
</evidence>
<sequence length="48" mass="5114">MIITGTLENIETGAIETTTLDCEDYAAGFAAMRRTLPEGVRLISVLVG</sequence>
<accession>A0ABV8QZL8</accession>
<evidence type="ECO:0000313" key="2">
    <source>
        <dbReference type="Proteomes" id="UP001595773"/>
    </source>
</evidence>
<gene>
    <name evidence="1" type="ORF">ACFOW9_02825</name>
</gene>
<organism evidence="1 2">
    <name type="scientific">Arthrobacter cryoconiti</name>
    <dbReference type="NCBI Taxonomy" id="748907"/>
    <lineage>
        <taxon>Bacteria</taxon>
        <taxon>Bacillati</taxon>
        <taxon>Actinomycetota</taxon>
        <taxon>Actinomycetes</taxon>
        <taxon>Micrococcales</taxon>
        <taxon>Micrococcaceae</taxon>
        <taxon>Arthrobacter</taxon>
    </lineage>
</organism>
<keyword evidence="2" id="KW-1185">Reference proteome</keyword>
<dbReference type="EMBL" id="JBHSCQ010000004">
    <property type="protein sequence ID" value="MFC4264529.1"/>
    <property type="molecule type" value="Genomic_DNA"/>
</dbReference>
<comment type="caution">
    <text evidence="1">The sequence shown here is derived from an EMBL/GenBank/DDBJ whole genome shotgun (WGS) entry which is preliminary data.</text>
</comment>
<dbReference type="RefSeq" id="WP_230067703.1">
    <property type="nucleotide sequence ID" value="NZ_BAABLL010000001.1"/>
</dbReference>
<proteinExistence type="predicted"/>
<protein>
    <submittedName>
        <fullName evidence="1">Uncharacterized protein</fullName>
    </submittedName>
</protein>